<feature type="compositionally biased region" description="Low complexity" evidence="3">
    <location>
        <begin position="1371"/>
        <end position="1381"/>
    </location>
</feature>
<dbReference type="InterPro" id="IPR036770">
    <property type="entry name" value="Ankyrin_rpt-contain_sf"/>
</dbReference>
<feature type="region of interest" description="Disordered" evidence="3">
    <location>
        <begin position="222"/>
        <end position="248"/>
    </location>
</feature>
<feature type="compositionally biased region" description="Gly residues" evidence="3">
    <location>
        <begin position="1674"/>
        <end position="1689"/>
    </location>
</feature>
<feature type="region of interest" description="Disordered" evidence="3">
    <location>
        <begin position="263"/>
        <end position="282"/>
    </location>
</feature>
<evidence type="ECO:0000313" key="4">
    <source>
        <dbReference type="EMBL" id="OLP94987.1"/>
    </source>
</evidence>
<evidence type="ECO:0000256" key="2">
    <source>
        <dbReference type="SAM" id="Coils"/>
    </source>
</evidence>
<dbReference type="SMART" id="SM00248">
    <property type="entry name" value="ANK"/>
    <property type="match status" value="11"/>
</dbReference>
<keyword evidence="5" id="KW-1185">Reference proteome</keyword>
<dbReference type="EMBL" id="LSRX01000520">
    <property type="protein sequence ID" value="OLP94987.1"/>
    <property type="molecule type" value="Genomic_DNA"/>
</dbReference>
<evidence type="ECO:0000256" key="3">
    <source>
        <dbReference type="SAM" id="MobiDB-lite"/>
    </source>
</evidence>
<feature type="repeat" description="ANK" evidence="1">
    <location>
        <begin position="711"/>
        <end position="738"/>
    </location>
</feature>
<name>A0A1Q9DII4_SYMMI</name>
<dbReference type="OrthoDB" id="433308at2759"/>
<feature type="region of interest" description="Disordered" evidence="3">
    <location>
        <begin position="1653"/>
        <end position="1699"/>
    </location>
</feature>
<feature type="region of interest" description="Disordered" evidence="3">
    <location>
        <begin position="1370"/>
        <end position="1421"/>
    </location>
</feature>
<dbReference type="PANTHER" id="PTHR24118:SF99">
    <property type="entry name" value="POTE ANKYRIN DOMAIN FAMILY MEMBER 3C-RELATED"/>
    <property type="match status" value="1"/>
</dbReference>
<feature type="region of interest" description="Disordered" evidence="3">
    <location>
        <begin position="463"/>
        <end position="483"/>
    </location>
</feature>
<protein>
    <submittedName>
        <fullName evidence="4">Ankyrin repeat domain-containing protein 50</fullName>
    </submittedName>
</protein>
<organism evidence="4 5">
    <name type="scientific">Symbiodinium microadriaticum</name>
    <name type="common">Dinoflagellate</name>
    <name type="synonym">Zooxanthella microadriatica</name>
    <dbReference type="NCBI Taxonomy" id="2951"/>
    <lineage>
        <taxon>Eukaryota</taxon>
        <taxon>Sar</taxon>
        <taxon>Alveolata</taxon>
        <taxon>Dinophyceae</taxon>
        <taxon>Suessiales</taxon>
        <taxon>Symbiodiniaceae</taxon>
        <taxon>Symbiodinium</taxon>
    </lineage>
</organism>
<feature type="compositionally biased region" description="Basic and acidic residues" evidence="3">
    <location>
        <begin position="840"/>
        <end position="855"/>
    </location>
</feature>
<feature type="repeat" description="ANK" evidence="1">
    <location>
        <begin position="572"/>
        <end position="604"/>
    </location>
</feature>
<dbReference type="PANTHER" id="PTHR24118">
    <property type="entry name" value="POTE ANKYRIN DOMAIN"/>
    <property type="match status" value="1"/>
</dbReference>
<dbReference type="PROSITE" id="PS50297">
    <property type="entry name" value="ANK_REP_REGION"/>
    <property type="match status" value="1"/>
</dbReference>
<sequence length="1817" mass="193150">MAGKGRYCPVTLDSASDSSGTTCTFDEGCVCANSSHVRELVNVSLEGQPCYACEPERLPACTEASDPCTPEACECGNSMTHVRQNATTVDGALCFYCEPRNGSWQFGRNEAIVVGILILMLVLWISGRRHATSARSTLRLPRRQGDRHRAIRVQQEPLRFYEEILLTVGDAFDALVDGAWSLVAWTWTKRGTQEFWYSGKVSQRPTTFTVSYRPYRGISRVDPPILKQPISPLQPRHTDPDTSKQKREAMAARLDYSRFDSIGDSESEEEKPPEAPHPAADASDVLSELPSDLPRDLALVLAARQGQHNLVEALLKSRVEANAADPHGGSALLRAVESGGVQARLTIEALLTAKANPCQDNGAGESALASASSNGPAELLKALLAAAVLWKSRHRSPDYASVHVPSPAALSAALAAAAAKGNRATAEILLDAGAPAANAPLHSWVGHADVGMVRHLAEKRANVNLAQGDDGETPLTRASRLSPEESAEQLVQLLCDLRADVNQPTSKALTPLAAASRAGAAKVVRRLLECKASVQPEGSSISPLVAASTAGSVLAAGLLLEAKAVPETADAAGRRPLGCAAATGNLKLCRLLLGTRADPNQRSRAGETSQGPGAAALAIAVSAGHKALVEELLAARADPEEVSERGQSPLMLAAALSRRDLCEELLAASAQPDGIDPEGKSALVLAAGAGCLPVCEVLLEARADLAQRTVAGACALDSAAANGHQAVCQVLLDAGADLACVGPAGRTPAEVADFAGHASLAEMTRLLRWKLQCPLSGAPERRTSSEVHRVGCFEGMPGNSGVNLHGEGAQTCPELFDLEGAFSTRPLNCEAQGSSRSTARRVEEGGASGRNHDSSPHGPLGRLGLYLLMLSSPMPGQALEAKERIVQALEQLTSEKYDALDWLEHSGATNASEENALAEQLEDCIASLQRLRYAQDKQDLAAANVSASKAQRPSVPEPISDMGERVSREMEPFIALGLVCVTAALLQGRRPLDLFSVDIYSPWEAALAFTLSSLTGYLLVNQWVLGVLPSNPFSLYVAELIMCFLAVTTCVPLLMGSSQASPRWHTLASLVLVICFGALCLADEISRVLLFLTKEPPKEDTSMVIVPCTVVVLLYIGLVGVCTMKVMARLGVKRRAFEPYGTACVQKCKDYVAGRLAGTADAQSGPVPIPAAVLLQVVGVGAVMAMVLLQMGYMAWVQYNALRMLAVAMLRPIEPLFKLAGSPLPADVLDFAMPRPQVPKSGSSLVPARKRPMPGSLLSRLLSVTSFEELTPPRPPTKVRVISPELRDELQARALAMELAKKSGKSLDEAVQEEVEMLGNEMNAMAGQGKGAGRGPFGPAGPAGLAGRSYGGYAGRGRGSGYDRYGGGYGPEAAYGSPGPNGRRRRRPRSFRYQGDQDDGLGSPGRRLVNSGNGPRMGGGINGQYGGLPLPKGKVKNFELAPPDVVPWDGEIEHGPCDPDDVFSVRDPLRKIAPLLIGSGCEKYVMDADKMLNDLPTDRDLTRMPACKNNFLVKKTAKTVYKVEKCAEKAVKRAEHVNLAQEQQIKELVAELENRRKRVLIPRSSFSIPSKFAGRPKMTKKDWQDFDNSDAAGAISQNWGGGGGSAGNTHAWLGRNGFGHGRYGHYGPRWHNGRYMQRFPGLHGPGGYGAGGYGQGDTYGARPHPKRPLQPGMAQGGINGVAGSSGTGSEGELTPKQQHEQALMNRAKELAKANVDVPGPFRTGKHLEELPPPARPLKPIYPFPQPPILESETASVTTMPVYSGPDAPDVAMSSMFPVDGRNSFAVSVAFLLLGARPEGYCRRRALATEFLTAAAVS</sequence>
<evidence type="ECO:0000313" key="5">
    <source>
        <dbReference type="Proteomes" id="UP000186817"/>
    </source>
</evidence>
<dbReference type="Proteomes" id="UP000186817">
    <property type="component" value="Unassembled WGS sequence"/>
</dbReference>
<dbReference type="Gene3D" id="1.25.40.20">
    <property type="entry name" value="Ankyrin repeat-containing domain"/>
    <property type="match status" value="2"/>
</dbReference>
<comment type="caution">
    <text evidence="4">The sequence shown here is derived from an EMBL/GenBank/DDBJ whole genome shotgun (WGS) entry which is preliminary data.</text>
</comment>
<keyword evidence="1" id="KW-0040">ANK repeat</keyword>
<feature type="compositionally biased region" description="Basic and acidic residues" evidence="3">
    <location>
        <begin position="236"/>
        <end position="248"/>
    </location>
</feature>
<feature type="repeat" description="ANK" evidence="1">
    <location>
        <begin position="645"/>
        <end position="677"/>
    </location>
</feature>
<feature type="region of interest" description="Disordered" evidence="3">
    <location>
        <begin position="828"/>
        <end position="858"/>
    </location>
</feature>
<accession>A0A1Q9DII4</accession>
<dbReference type="Pfam" id="PF12796">
    <property type="entry name" value="Ank_2"/>
    <property type="match status" value="3"/>
</dbReference>
<keyword evidence="2" id="KW-0175">Coiled coil</keyword>
<dbReference type="PROSITE" id="PS50088">
    <property type="entry name" value="ANK_REPEAT"/>
    <property type="match status" value="3"/>
</dbReference>
<feature type="coiled-coil region" evidence="2">
    <location>
        <begin position="1531"/>
        <end position="1558"/>
    </location>
</feature>
<proteinExistence type="predicted"/>
<evidence type="ECO:0000256" key="1">
    <source>
        <dbReference type="PROSITE-ProRule" id="PRU00023"/>
    </source>
</evidence>
<dbReference type="SUPFAM" id="SSF48403">
    <property type="entry name" value="Ankyrin repeat"/>
    <property type="match status" value="2"/>
</dbReference>
<dbReference type="InterPro" id="IPR002110">
    <property type="entry name" value="Ankyrin_rpt"/>
</dbReference>
<gene>
    <name evidence="4" type="primary">ANKRD50</name>
    <name evidence="4" type="ORF">AK812_SmicGene22948</name>
</gene>
<reference evidence="4 5" key="1">
    <citation type="submission" date="2016-02" db="EMBL/GenBank/DDBJ databases">
        <title>Genome analysis of coral dinoflagellate symbionts highlights evolutionary adaptations to a symbiotic lifestyle.</title>
        <authorList>
            <person name="Aranda M."/>
            <person name="Li Y."/>
            <person name="Liew Y.J."/>
            <person name="Baumgarten S."/>
            <person name="Simakov O."/>
            <person name="Wilson M."/>
            <person name="Piel J."/>
            <person name="Ashoor H."/>
            <person name="Bougouffa S."/>
            <person name="Bajic V.B."/>
            <person name="Ryu T."/>
            <person name="Ravasi T."/>
            <person name="Bayer T."/>
            <person name="Micklem G."/>
            <person name="Kim H."/>
            <person name="Bhak J."/>
            <person name="Lajeunesse T.C."/>
            <person name="Voolstra C.R."/>
        </authorList>
    </citation>
    <scope>NUCLEOTIDE SEQUENCE [LARGE SCALE GENOMIC DNA]</scope>
    <source>
        <strain evidence="4 5">CCMP2467</strain>
    </source>
</reference>